<sequence length="50" mass="5807">MHYYPFLYQLLSFITISMLNCLEITVTALQTVGEKGWDGFALLRINTENH</sequence>
<dbReference type="EMBL" id="FN667741">
    <property type="protein sequence ID" value="CBJ82623.1"/>
    <property type="molecule type" value="Genomic_DNA"/>
</dbReference>
<dbReference type="Proteomes" id="UP000002045">
    <property type="component" value="Chromosome"/>
</dbReference>
<accession>D3V4P4</accession>
<evidence type="ECO:0000313" key="3">
    <source>
        <dbReference type="Proteomes" id="UP000002045"/>
    </source>
</evidence>
<protein>
    <submittedName>
        <fullName evidence="2">Uncharacterized protein</fullName>
    </submittedName>
</protein>
<proteinExistence type="predicted"/>
<feature type="transmembrane region" description="Helical" evidence="1">
    <location>
        <begin position="6"/>
        <end position="29"/>
    </location>
</feature>
<gene>
    <name evidence="2" type="ordered locus">XBJ1_3505</name>
</gene>
<evidence type="ECO:0000313" key="2">
    <source>
        <dbReference type="EMBL" id="CBJ82623.1"/>
    </source>
</evidence>
<keyword evidence="1" id="KW-0812">Transmembrane</keyword>
<name>D3V4P4_XENBS</name>
<reference evidence="2" key="1">
    <citation type="journal article" date="2011" name="PLoS ONE">
        <title>The entomopathogenic bacterial endosymbionts xenorhabdus and photorhabdus: convergent lifestyles from divergent genomes.</title>
        <authorList>
            <person name="Chaston J.M."/>
            <person name="Suen G."/>
            <person name="Tucker S.L."/>
            <person name="Andersen A.W."/>
            <person name="Bhasin A."/>
            <person name="Bode E."/>
            <person name="Bode H.B."/>
            <person name="Brachmann A.O."/>
            <person name="Cowles C.E."/>
            <person name="Cowles K.N."/>
            <person name="Darby C."/>
            <person name="de Leon L."/>
            <person name="Drace K."/>
            <person name="Du Z."/>
            <person name="Givaudan A."/>
            <person name="Herbert Tran E.E."/>
            <person name="Jewell K.A."/>
            <person name="Knack J.J."/>
            <person name="Krasomil-Osterfeld K.C."/>
            <person name="Kukor R."/>
            <person name="Lanois A."/>
            <person name="Latreille P."/>
            <person name="Leimgruber N.K."/>
            <person name="Lipke C.M."/>
            <person name="Liu R."/>
            <person name="Lu X."/>
            <person name="Martens E.C."/>
            <person name="Marri P.R."/>
            <person name="Medigue C."/>
            <person name="Menard M.L."/>
            <person name="Miller N.M."/>
            <person name="Morales-Soto N."/>
            <person name="Norton S."/>
            <person name="Ogier J.C."/>
            <person name="Orchard S.S."/>
            <person name="Park D."/>
            <person name="Park Y."/>
            <person name="Qurollo B.A."/>
            <person name="Sugar D.R."/>
            <person name="Richards G.R."/>
            <person name="Rouy Z."/>
            <person name="Slominski B."/>
            <person name="Slominski K."/>
            <person name="Snyder H."/>
            <person name="Tjaden B.C."/>
            <person name="van der Hoeven R."/>
            <person name="Welch R.D."/>
            <person name="Wheeler C."/>
            <person name="Xiang B."/>
            <person name="Barbazuk B."/>
            <person name="Gaudriault S."/>
            <person name="Goodner B."/>
            <person name="Slater S.C."/>
            <person name="Forst S."/>
            <person name="Goldman B.S."/>
            <person name="Goodrich-Blair H."/>
        </authorList>
    </citation>
    <scope>NUCLEOTIDE SEQUENCE [LARGE SCALE GENOMIC DNA]</scope>
    <source>
        <strain evidence="2">SS-2004</strain>
    </source>
</reference>
<dbReference type="KEGG" id="xbo:XBJ1_3505"/>
<organism evidence="2 3">
    <name type="scientific">Xenorhabdus bovienii (strain SS-2004)</name>
    <name type="common">Xenorhabdus nematophila subsp. bovienii</name>
    <dbReference type="NCBI Taxonomy" id="406818"/>
    <lineage>
        <taxon>Bacteria</taxon>
        <taxon>Pseudomonadati</taxon>
        <taxon>Pseudomonadota</taxon>
        <taxon>Gammaproteobacteria</taxon>
        <taxon>Enterobacterales</taxon>
        <taxon>Morganellaceae</taxon>
        <taxon>Xenorhabdus</taxon>
    </lineage>
</organism>
<dbReference type="HOGENOM" id="CLU_3124198_0_0_6"/>
<dbReference type="STRING" id="406818.XBJ1_3505"/>
<keyword evidence="1" id="KW-0472">Membrane</keyword>
<keyword evidence="1" id="KW-1133">Transmembrane helix</keyword>
<dbReference type="AlphaFoldDB" id="D3V4P4"/>
<evidence type="ECO:0000256" key="1">
    <source>
        <dbReference type="SAM" id="Phobius"/>
    </source>
</evidence>